<dbReference type="GeneID" id="28770194"/>
<sequence length="163" mass="18568">MKHLGDLVYGRFDDNLSGDCRMTLRYPRPSFLVISYDCVVNTQLVMHCMVTKSFPGADHAVGPAKVDTIVHARTVVSRFFLNILSFRCYFDSPFLLSYSSPRYECFVFLDSFQNKHSRTMCADSVLFGSGRHPRRFPWRCQRFLVGVYLDGSGSTSLTAHTTV</sequence>
<dbReference type="RefSeq" id="XP_018038632.1">
    <property type="nucleotide sequence ID" value="XM_018186708.1"/>
</dbReference>
<protein>
    <submittedName>
        <fullName evidence="1">Uncharacterized protein</fullName>
    </submittedName>
</protein>
<dbReference type="InParanoid" id="A0A177CND4"/>
<accession>A0A177CND4</accession>
<gene>
    <name evidence="1" type="ORF">CC84DRAFT_563849</name>
</gene>
<keyword evidence="2" id="KW-1185">Reference proteome</keyword>
<proteinExistence type="predicted"/>
<evidence type="ECO:0000313" key="1">
    <source>
        <dbReference type="EMBL" id="OAG08267.1"/>
    </source>
</evidence>
<dbReference type="Proteomes" id="UP000077069">
    <property type="component" value="Unassembled WGS sequence"/>
</dbReference>
<dbReference type="AlphaFoldDB" id="A0A177CND4"/>
<name>A0A177CND4_9PLEO</name>
<dbReference type="EMBL" id="KV441550">
    <property type="protein sequence ID" value="OAG08267.1"/>
    <property type="molecule type" value="Genomic_DNA"/>
</dbReference>
<organism evidence="1 2">
    <name type="scientific">Paraphaeosphaeria sporulosa</name>
    <dbReference type="NCBI Taxonomy" id="1460663"/>
    <lineage>
        <taxon>Eukaryota</taxon>
        <taxon>Fungi</taxon>
        <taxon>Dikarya</taxon>
        <taxon>Ascomycota</taxon>
        <taxon>Pezizomycotina</taxon>
        <taxon>Dothideomycetes</taxon>
        <taxon>Pleosporomycetidae</taxon>
        <taxon>Pleosporales</taxon>
        <taxon>Massarineae</taxon>
        <taxon>Didymosphaeriaceae</taxon>
        <taxon>Paraphaeosphaeria</taxon>
    </lineage>
</organism>
<evidence type="ECO:0000313" key="2">
    <source>
        <dbReference type="Proteomes" id="UP000077069"/>
    </source>
</evidence>
<reference evidence="1 2" key="1">
    <citation type="submission" date="2016-05" db="EMBL/GenBank/DDBJ databases">
        <title>Comparative analysis of secretome profiles of manganese(II)-oxidizing ascomycete fungi.</title>
        <authorList>
            <consortium name="DOE Joint Genome Institute"/>
            <person name="Zeiner C.A."/>
            <person name="Purvine S.O."/>
            <person name="Zink E.M."/>
            <person name="Wu S."/>
            <person name="Pasa-Tolic L."/>
            <person name="Chaput D.L."/>
            <person name="Haridas S."/>
            <person name="Grigoriev I.V."/>
            <person name="Santelli C.M."/>
            <person name="Hansel C.M."/>
        </authorList>
    </citation>
    <scope>NUCLEOTIDE SEQUENCE [LARGE SCALE GENOMIC DNA]</scope>
    <source>
        <strain evidence="1 2">AP3s5-JAC2a</strain>
    </source>
</reference>